<dbReference type="EMBL" id="VTPC01088559">
    <property type="protein sequence ID" value="KAF2886143.1"/>
    <property type="molecule type" value="Genomic_DNA"/>
</dbReference>
<reference evidence="7" key="1">
    <citation type="submission" date="2019-08" db="EMBL/GenBank/DDBJ databases">
        <title>The genome of the North American firefly Photinus pyralis.</title>
        <authorList>
            <consortium name="Photinus pyralis genome working group"/>
            <person name="Fallon T.R."/>
            <person name="Sander Lower S.E."/>
            <person name="Weng J.-K."/>
        </authorList>
    </citation>
    <scope>NUCLEOTIDE SEQUENCE</scope>
    <source>
        <strain evidence="7">TRF0915ILg1</strain>
        <tissue evidence="7">Whole body</tissue>
    </source>
</reference>
<dbReference type="OrthoDB" id="9626941at2759"/>
<dbReference type="Pfam" id="PF01423">
    <property type="entry name" value="LSM"/>
    <property type="match status" value="1"/>
</dbReference>
<dbReference type="SUPFAM" id="SSF50182">
    <property type="entry name" value="Sm-like ribonucleoproteins"/>
    <property type="match status" value="1"/>
</dbReference>
<name>A0A8K0CKH9_IGNLU</name>
<dbReference type="PANTHER" id="PTHR23338">
    <property type="entry name" value="SMALL NUCLEAR RIBONUCLEOPROTEIN SM"/>
    <property type="match status" value="1"/>
</dbReference>
<comment type="caution">
    <text evidence="7">The sequence shown here is derived from an EMBL/GenBank/DDBJ whole genome shotgun (WGS) entry which is preliminary data.</text>
</comment>
<feature type="compositionally biased region" description="Gly residues" evidence="5">
    <location>
        <begin position="175"/>
        <end position="194"/>
    </location>
</feature>
<protein>
    <recommendedName>
        <fullName evidence="6">Sm domain-containing protein</fullName>
    </recommendedName>
</protein>
<evidence type="ECO:0000256" key="1">
    <source>
        <dbReference type="ARBA" id="ARBA00004123"/>
    </source>
</evidence>
<evidence type="ECO:0000313" key="8">
    <source>
        <dbReference type="Proteomes" id="UP000801492"/>
    </source>
</evidence>
<dbReference type="SMART" id="SM00651">
    <property type="entry name" value="Sm"/>
    <property type="match status" value="1"/>
</dbReference>
<dbReference type="AlphaFoldDB" id="A0A8K0CKH9"/>
<accession>A0A8K0CKH9</accession>
<dbReference type="Gene3D" id="2.30.30.100">
    <property type="match status" value="1"/>
</dbReference>
<dbReference type="Proteomes" id="UP000801492">
    <property type="component" value="Unassembled WGS sequence"/>
</dbReference>
<evidence type="ECO:0000256" key="4">
    <source>
        <dbReference type="ARBA" id="ARBA00023274"/>
    </source>
</evidence>
<sequence length="194" mass="21224">MVEYFRDGRVTIELKNGLVVQGTVTDVERTMNVYLKEVRVIFRDHKQTYFPVITVRGNNIAYIVPPDTFNAEAALKKFKPEKPDQKTKASPGRGIRGRIQRAIRGKRGGKVHQYHVQPDASGQASTSYDPGYANRSQGNPYANQRGNMSGRGGYTGQRGSMSGRGRGRGIRGRGGDYAGQRGGMNFGRGGGRGG</sequence>
<keyword evidence="8" id="KW-1185">Reference proteome</keyword>
<dbReference type="GO" id="GO:0005681">
    <property type="term" value="C:spliceosomal complex"/>
    <property type="evidence" value="ECO:0007669"/>
    <property type="project" value="UniProtKB-KW"/>
</dbReference>
<dbReference type="GO" id="GO:0006396">
    <property type="term" value="P:RNA processing"/>
    <property type="evidence" value="ECO:0007669"/>
    <property type="project" value="InterPro"/>
</dbReference>
<evidence type="ECO:0000313" key="7">
    <source>
        <dbReference type="EMBL" id="KAF2886143.1"/>
    </source>
</evidence>
<keyword evidence="2" id="KW-0508">mRNA splicing</keyword>
<evidence type="ECO:0000256" key="2">
    <source>
        <dbReference type="ARBA" id="ARBA00022728"/>
    </source>
</evidence>
<proteinExistence type="predicted"/>
<keyword evidence="2" id="KW-0747">Spliceosome</keyword>
<feature type="compositionally biased region" description="Polar residues" evidence="5">
    <location>
        <begin position="120"/>
        <end position="147"/>
    </location>
</feature>
<evidence type="ECO:0000256" key="5">
    <source>
        <dbReference type="SAM" id="MobiDB-lite"/>
    </source>
</evidence>
<keyword evidence="3" id="KW-0539">Nucleus</keyword>
<dbReference type="InterPro" id="IPR010920">
    <property type="entry name" value="LSM_dom_sf"/>
</dbReference>
<keyword evidence="4" id="KW-0687">Ribonucleoprotein</keyword>
<comment type="subcellular location">
    <subcellularLocation>
        <location evidence="1">Nucleus</location>
    </subcellularLocation>
</comment>
<keyword evidence="2" id="KW-0507">mRNA processing</keyword>
<evidence type="ECO:0000256" key="3">
    <source>
        <dbReference type="ARBA" id="ARBA00023242"/>
    </source>
</evidence>
<dbReference type="InterPro" id="IPR001163">
    <property type="entry name" value="Sm_dom_euk/arc"/>
</dbReference>
<dbReference type="PROSITE" id="PS52002">
    <property type="entry name" value="SM"/>
    <property type="match status" value="1"/>
</dbReference>
<evidence type="ECO:0000259" key="6">
    <source>
        <dbReference type="PROSITE" id="PS52002"/>
    </source>
</evidence>
<dbReference type="GO" id="GO:0003723">
    <property type="term" value="F:RNA binding"/>
    <property type="evidence" value="ECO:0007669"/>
    <property type="project" value="InterPro"/>
</dbReference>
<dbReference type="InterPro" id="IPR047575">
    <property type="entry name" value="Sm"/>
</dbReference>
<organism evidence="7 8">
    <name type="scientific">Ignelater luminosus</name>
    <name type="common">Cucubano</name>
    <name type="synonym">Pyrophorus luminosus</name>
    <dbReference type="NCBI Taxonomy" id="2038154"/>
    <lineage>
        <taxon>Eukaryota</taxon>
        <taxon>Metazoa</taxon>
        <taxon>Ecdysozoa</taxon>
        <taxon>Arthropoda</taxon>
        <taxon>Hexapoda</taxon>
        <taxon>Insecta</taxon>
        <taxon>Pterygota</taxon>
        <taxon>Neoptera</taxon>
        <taxon>Endopterygota</taxon>
        <taxon>Coleoptera</taxon>
        <taxon>Polyphaga</taxon>
        <taxon>Elateriformia</taxon>
        <taxon>Elateroidea</taxon>
        <taxon>Elateridae</taxon>
        <taxon>Agrypninae</taxon>
        <taxon>Pyrophorini</taxon>
        <taxon>Ignelater</taxon>
    </lineage>
</organism>
<gene>
    <name evidence="7" type="ORF">ILUMI_20030</name>
</gene>
<feature type="region of interest" description="Disordered" evidence="5">
    <location>
        <begin position="105"/>
        <end position="194"/>
    </location>
</feature>
<dbReference type="InterPro" id="IPR027141">
    <property type="entry name" value="LSm4/Sm_D1/D3"/>
</dbReference>
<feature type="domain" description="Sm" evidence="6">
    <location>
        <begin position="1"/>
        <end position="69"/>
    </location>
</feature>